<dbReference type="GO" id="GO:0003677">
    <property type="term" value="F:DNA binding"/>
    <property type="evidence" value="ECO:0007669"/>
    <property type="project" value="InterPro"/>
</dbReference>
<accession>A0A1C2IWB8</accession>
<gene>
    <name evidence="2" type="ORF">A6M23_04320</name>
    <name evidence="1" type="ORF">A6P07_06220</name>
</gene>
<evidence type="ECO:0000313" key="3">
    <source>
        <dbReference type="Proteomes" id="UP000094893"/>
    </source>
</evidence>
<evidence type="ECO:0000313" key="1">
    <source>
        <dbReference type="EMBL" id="OCX74183.1"/>
    </source>
</evidence>
<protein>
    <submittedName>
        <fullName evidence="2">Uncharacterized protein</fullName>
    </submittedName>
</protein>
<proteinExistence type="predicted"/>
<keyword evidence="4" id="KW-1185">Reference proteome</keyword>
<dbReference type="RefSeq" id="WP_024894954.1">
    <property type="nucleotide sequence ID" value="NZ_JAAOMO010000036.1"/>
</dbReference>
<sequence length="102" mass="11079">MSLLSASPQEKARKAHAQVLQALREPGRQAALAACLGTSESTVSRIKNERLEDVLAFLYAAGFEICPAGSLTIKAEAWEFIRSTLAETFADPDIARKMLLES</sequence>
<dbReference type="STRING" id="930.GCA_002079865_02082"/>
<dbReference type="Gene3D" id="1.10.260.40">
    <property type="entry name" value="lambda repressor-like DNA-binding domains"/>
    <property type="match status" value="1"/>
</dbReference>
<dbReference type="EMBL" id="LWSA01000074">
    <property type="protein sequence ID" value="OCX74183.1"/>
    <property type="molecule type" value="Genomic_DNA"/>
</dbReference>
<dbReference type="EMBL" id="LWRY01000025">
    <property type="protein sequence ID" value="OCX74967.1"/>
    <property type="molecule type" value="Genomic_DNA"/>
</dbReference>
<comment type="caution">
    <text evidence="2">The sequence shown here is derived from an EMBL/GenBank/DDBJ whole genome shotgun (WGS) entry which is preliminary data.</text>
</comment>
<dbReference type="InterPro" id="IPR010982">
    <property type="entry name" value="Lambda_DNA-bd_dom_sf"/>
</dbReference>
<dbReference type="OrthoDB" id="8853754at2"/>
<dbReference type="Proteomes" id="UP000095008">
    <property type="component" value="Unassembled WGS sequence"/>
</dbReference>
<dbReference type="Proteomes" id="UP000094893">
    <property type="component" value="Unassembled WGS sequence"/>
</dbReference>
<organism evidence="2 4">
    <name type="scientific">Acidithiobacillus thiooxidans</name>
    <name type="common">Thiobacillus thiooxidans</name>
    <dbReference type="NCBI Taxonomy" id="930"/>
    <lineage>
        <taxon>Bacteria</taxon>
        <taxon>Pseudomonadati</taxon>
        <taxon>Pseudomonadota</taxon>
        <taxon>Acidithiobacillia</taxon>
        <taxon>Acidithiobacillales</taxon>
        <taxon>Acidithiobacillaceae</taxon>
        <taxon>Acidithiobacillus</taxon>
    </lineage>
</organism>
<evidence type="ECO:0000313" key="4">
    <source>
        <dbReference type="Proteomes" id="UP000095008"/>
    </source>
</evidence>
<name>A0A1C2IWB8_ACITH</name>
<dbReference type="AlphaFoldDB" id="A0A1C2IWB8"/>
<reference evidence="2 3" key="1">
    <citation type="journal article" date="2016" name="Int. J. Mol. Sci.">
        <title>Comparative genomics of the extreme acidophile Acidithiobacillus thiooxidans reveals intraspecific divergence and niche adaptation.</title>
        <authorList>
            <person name="Zhang X."/>
            <person name="Feng X."/>
            <person name="Tao J."/>
            <person name="Ma L."/>
            <person name="Xiao Y."/>
            <person name="Liang Y."/>
            <person name="Liu X."/>
            <person name="Yin H."/>
        </authorList>
    </citation>
    <scope>NUCLEOTIDE SEQUENCE [LARGE SCALE GENOMIC DNA]</scope>
    <source>
        <strain evidence="1 3">A02</strain>
        <strain evidence="2">DXS-W</strain>
    </source>
</reference>
<evidence type="ECO:0000313" key="2">
    <source>
        <dbReference type="EMBL" id="OCX74967.1"/>
    </source>
</evidence>
<dbReference type="SUPFAM" id="SSF47413">
    <property type="entry name" value="lambda repressor-like DNA-binding domains"/>
    <property type="match status" value="1"/>
</dbReference>